<sequence length="679" mass="79103">MLRCCIYRSLGGVRYVGTLIAGDNINNIKLASAYDFVDSLTIRDVCKPHSKRAQELLHLVNSIDDGHEMRRLRNKMKRKFGQQYSLIYPSLKNLSDDPMRLEMIMYRNLGRQQYSAFTRYLQDVVKRTNLDNTNKKQKLYDIIRLQHDLFPTACKRSAINLPREIHEWFWHNIPREESFDHFYFLIKNDVFLSSPPYAWRFAQRMMQGSELELQLSTFQLFLHQEAHQSTFYQKFGKLYSFDSMIYILNRVFKSKDLRFAKLYLSALLHKMEVQGAHEGSLLRFNNTLLYYLSQTDDIESFLRALVVELRLIKMIEGYDELFKMLHRPLVFVLKLLRRQGFHEEFFTIISTVQKLPLSEGHIFKQHIFTELISLLKSFNDPKLTCQYVMSGFNRKATGHLLNELGLWGFVFHGDARVLPGENLQSEINALESLLPKSLSVNRQPSLCAITEIYKTVLSAGSKTMGPGQFRDFIVGLYSKYSSALEHGLFEDPRHDTGVLNVILYHTRFALRDARLAFVLLQDFYSRGLGKEIRITSAKCPFSLVAYQNKEISQADISELLVLMHQNKIPLHFQFCTAMVLRYLELNNVEDAHSWYKRILHAGFKVEHMLLVKAVKDNGWEYPPHFDTKLLEKLENKDTDVADDTFLLEENSEIGDTMGPADMQTQLPSLQHVIDLLKTL</sequence>
<dbReference type="AlphaFoldDB" id="A0A8J2X4G9"/>
<keyword evidence="2" id="KW-1185">Reference proteome</keyword>
<dbReference type="OrthoDB" id="4064138at2759"/>
<evidence type="ECO:0000313" key="2">
    <source>
        <dbReference type="Proteomes" id="UP000019375"/>
    </source>
</evidence>
<protein>
    <submittedName>
        <fullName evidence="1">BN860_02872g1_1</fullName>
    </submittedName>
</protein>
<dbReference type="Proteomes" id="UP000019375">
    <property type="component" value="Unassembled WGS sequence"/>
</dbReference>
<gene>
    <name evidence="1" type="ORF">BN860_02872g</name>
</gene>
<dbReference type="EMBL" id="HG316454">
    <property type="protein sequence ID" value="CDF87282.1"/>
    <property type="molecule type" value="Genomic_DNA"/>
</dbReference>
<evidence type="ECO:0000313" key="1">
    <source>
        <dbReference type="EMBL" id="CDF87282.1"/>
    </source>
</evidence>
<proteinExistence type="predicted"/>
<reference evidence="2" key="1">
    <citation type="journal article" date="2013" name="Genome Announc.">
        <title>Genome sequence of the food spoilage yeast Zygosaccharomyces bailii CLIB 213(T).</title>
        <authorList>
            <person name="Galeote V."/>
            <person name="Bigey F."/>
            <person name="Devillers H."/>
            <person name="Neuveglise C."/>
            <person name="Dequin S."/>
        </authorList>
    </citation>
    <scope>NUCLEOTIDE SEQUENCE [LARGE SCALE GENOMIC DNA]</scope>
    <source>
        <strain evidence="2">CLIB 213 / ATCC 58445 / CBS 680 / CCRC 21525 / NBRC 1098 / NCYC 1416 / NRRL Y-2227</strain>
    </source>
</reference>
<accession>A0A8J2X4G9</accession>
<organism evidence="1 2">
    <name type="scientific">Zygosaccharomyces bailii (strain CLIB 213 / ATCC 58445 / CBS 680 / BCRC 21525 / NBRC 1098 / NCYC 1416 / NRRL Y-2227)</name>
    <dbReference type="NCBI Taxonomy" id="1333698"/>
    <lineage>
        <taxon>Eukaryota</taxon>
        <taxon>Fungi</taxon>
        <taxon>Dikarya</taxon>
        <taxon>Ascomycota</taxon>
        <taxon>Saccharomycotina</taxon>
        <taxon>Saccharomycetes</taxon>
        <taxon>Saccharomycetales</taxon>
        <taxon>Saccharomycetaceae</taxon>
        <taxon>Zygosaccharomyces</taxon>
    </lineage>
</organism>
<name>A0A8J2X4G9_ZYGB2</name>